<dbReference type="Pfam" id="PF16811">
    <property type="entry name" value="TAtT"/>
    <property type="match status" value="1"/>
</dbReference>
<name>A0A3B1CVP6_9ZZZZ</name>
<dbReference type="Gene3D" id="1.25.40.920">
    <property type="entry name" value="TRAP transporter T-component"/>
    <property type="match status" value="1"/>
</dbReference>
<evidence type="ECO:0000313" key="1">
    <source>
        <dbReference type="EMBL" id="VAX28653.1"/>
    </source>
</evidence>
<reference evidence="1" key="1">
    <citation type="submission" date="2018-06" db="EMBL/GenBank/DDBJ databases">
        <authorList>
            <person name="Zhirakovskaya E."/>
        </authorList>
    </citation>
    <scope>NUCLEOTIDE SEQUENCE</scope>
</reference>
<organism evidence="1">
    <name type="scientific">hydrothermal vent metagenome</name>
    <dbReference type="NCBI Taxonomy" id="652676"/>
    <lineage>
        <taxon>unclassified sequences</taxon>
        <taxon>metagenomes</taxon>
        <taxon>ecological metagenomes</taxon>
    </lineage>
</organism>
<sequence length="321" mass="36188">MRFLCGWMLANRKFYVKTFVSLLLLLEGSGKVECMNKVIYFIVFAMLLASGCSTEKMAVRLALPLVEGQYIALQEEADPELAENALPANLKMMEGFLQGDENNPDILMRLAEGFCSYSFSFVEDTDQARAAALYQRGKNYALSVLAAETDMQNFDKLNPEQFNSAVQKLDEENVPAMFWLGQCWGGWLMLSLDNPRAFAAVSKVELLMKRVLELDPSYHYAGPHLFLGAFYGGRSKMLGGDPEKSRYHFEQSLVLTGGRFLLSRVMFAKTYAVQVQDKELFAEQLNTVLKTAGNILPEQRLANEVAKLKAKRLMEMANELF</sequence>
<dbReference type="AlphaFoldDB" id="A0A3B1CVP6"/>
<protein>
    <submittedName>
        <fullName evidence="1">Uncharacterized protein</fullName>
    </submittedName>
</protein>
<gene>
    <name evidence="1" type="ORF">MNBD_NITROSPINAE05-605</name>
</gene>
<proteinExistence type="predicted"/>
<dbReference type="InterPro" id="IPR031823">
    <property type="entry name" value="TatT"/>
</dbReference>
<dbReference type="InterPro" id="IPR038537">
    <property type="entry name" value="TatT_sf"/>
</dbReference>
<accession>A0A3B1CVP6</accession>
<dbReference type="EMBL" id="UOGG01000063">
    <property type="protein sequence ID" value="VAX28653.1"/>
    <property type="molecule type" value="Genomic_DNA"/>
</dbReference>